<dbReference type="AlphaFoldDB" id="A0A9D4C596"/>
<gene>
    <name evidence="1" type="ORF">DPMN_060081</name>
</gene>
<keyword evidence="2" id="KW-1185">Reference proteome</keyword>
<proteinExistence type="predicted"/>
<reference evidence="1" key="2">
    <citation type="submission" date="2020-11" db="EMBL/GenBank/DDBJ databases">
        <authorList>
            <person name="McCartney M.A."/>
            <person name="Auch B."/>
            <person name="Kono T."/>
            <person name="Mallez S."/>
            <person name="Becker A."/>
            <person name="Gohl D.M."/>
            <person name="Silverstein K.A.T."/>
            <person name="Koren S."/>
            <person name="Bechman K.B."/>
            <person name="Herman A."/>
            <person name="Abrahante J.E."/>
            <person name="Garbe J."/>
        </authorList>
    </citation>
    <scope>NUCLEOTIDE SEQUENCE</scope>
    <source>
        <strain evidence="1">Duluth1</strain>
        <tissue evidence="1">Whole animal</tissue>
    </source>
</reference>
<dbReference type="Proteomes" id="UP000828390">
    <property type="component" value="Unassembled WGS sequence"/>
</dbReference>
<comment type="caution">
    <text evidence="1">The sequence shown here is derived from an EMBL/GenBank/DDBJ whole genome shotgun (WGS) entry which is preliminary data.</text>
</comment>
<organism evidence="1 2">
    <name type="scientific">Dreissena polymorpha</name>
    <name type="common">Zebra mussel</name>
    <name type="synonym">Mytilus polymorpha</name>
    <dbReference type="NCBI Taxonomy" id="45954"/>
    <lineage>
        <taxon>Eukaryota</taxon>
        <taxon>Metazoa</taxon>
        <taxon>Spiralia</taxon>
        <taxon>Lophotrochozoa</taxon>
        <taxon>Mollusca</taxon>
        <taxon>Bivalvia</taxon>
        <taxon>Autobranchia</taxon>
        <taxon>Heteroconchia</taxon>
        <taxon>Euheterodonta</taxon>
        <taxon>Imparidentia</taxon>
        <taxon>Neoheterodontei</taxon>
        <taxon>Myida</taxon>
        <taxon>Dreissenoidea</taxon>
        <taxon>Dreissenidae</taxon>
        <taxon>Dreissena</taxon>
    </lineage>
</organism>
<evidence type="ECO:0000313" key="2">
    <source>
        <dbReference type="Proteomes" id="UP000828390"/>
    </source>
</evidence>
<reference evidence="1" key="1">
    <citation type="journal article" date="2019" name="bioRxiv">
        <title>The Genome of the Zebra Mussel, Dreissena polymorpha: A Resource for Invasive Species Research.</title>
        <authorList>
            <person name="McCartney M.A."/>
            <person name="Auch B."/>
            <person name="Kono T."/>
            <person name="Mallez S."/>
            <person name="Zhang Y."/>
            <person name="Obille A."/>
            <person name="Becker A."/>
            <person name="Abrahante J.E."/>
            <person name="Garbe J."/>
            <person name="Badalamenti J.P."/>
            <person name="Herman A."/>
            <person name="Mangelson H."/>
            <person name="Liachko I."/>
            <person name="Sullivan S."/>
            <person name="Sone E.D."/>
            <person name="Koren S."/>
            <person name="Silverstein K.A.T."/>
            <person name="Beckman K.B."/>
            <person name="Gohl D.M."/>
        </authorList>
    </citation>
    <scope>NUCLEOTIDE SEQUENCE</scope>
    <source>
        <strain evidence="1">Duluth1</strain>
        <tissue evidence="1">Whole animal</tissue>
    </source>
</reference>
<protein>
    <submittedName>
        <fullName evidence="1">Uncharacterized protein</fullName>
    </submittedName>
</protein>
<sequence length="123" mass="13988">MGILYFFVGEITTSGKGRRLPLALCMAFLRNTVSAMVVTSNARTRKNDEQSATIRWRECENAMARMRERDSTMTMRQYDGAGAIVRWGQCDNHIVLSPSFHRILAIAFSHYRQCIVALSLFGH</sequence>
<evidence type="ECO:0000313" key="1">
    <source>
        <dbReference type="EMBL" id="KAH3717298.1"/>
    </source>
</evidence>
<accession>A0A9D4C596</accession>
<dbReference type="EMBL" id="JAIWYP010000013">
    <property type="protein sequence ID" value="KAH3717298.1"/>
    <property type="molecule type" value="Genomic_DNA"/>
</dbReference>
<name>A0A9D4C596_DREPO</name>